<sequence>MAANVQEEFKCPECDVRTSHKALLEHLWVHRGTQFSNQHDRTHKCPYPDCGTSLTRSSGLTLHFKAHIGMKDQVCPHLTDSRPGNRSLCGFKTVYSRSLGKHRETIHGWNKITLRSVDPWMDDLTGNIEVAELKGGDVTWEEVLDDESDTGSATGSERESCRIHRWIKDVAHHREAGDLHDETAGPLAQNPIPRALTTTLPTILSEEYLRRVGYERVWYYQYGWIWQLK</sequence>
<keyword evidence="1" id="KW-0863">Zinc-finger</keyword>
<evidence type="ECO:0000313" key="4">
    <source>
        <dbReference type="Proteomes" id="UP001497453"/>
    </source>
</evidence>
<feature type="domain" description="C2H2-type" evidence="2">
    <location>
        <begin position="43"/>
        <end position="72"/>
    </location>
</feature>
<proteinExistence type="predicted"/>
<evidence type="ECO:0000313" key="3">
    <source>
        <dbReference type="EMBL" id="CAL1708547.1"/>
    </source>
</evidence>
<dbReference type="EMBL" id="OZ037948">
    <property type="protein sequence ID" value="CAL1708547.1"/>
    <property type="molecule type" value="Genomic_DNA"/>
</dbReference>
<dbReference type="SUPFAM" id="SSF57667">
    <property type="entry name" value="beta-beta-alpha zinc fingers"/>
    <property type="match status" value="1"/>
</dbReference>
<gene>
    <name evidence="3" type="ORF">GFSPODELE1_LOCUS6899</name>
</gene>
<evidence type="ECO:0000256" key="1">
    <source>
        <dbReference type="PROSITE-ProRule" id="PRU00042"/>
    </source>
</evidence>
<keyword evidence="4" id="KW-1185">Reference proteome</keyword>
<dbReference type="InterPro" id="IPR036236">
    <property type="entry name" value="Znf_C2H2_sf"/>
</dbReference>
<dbReference type="Gene3D" id="3.30.160.60">
    <property type="entry name" value="Classic Zinc Finger"/>
    <property type="match status" value="1"/>
</dbReference>
<dbReference type="Proteomes" id="UP001497453">
    <property type="component" value="Chromosome 5"/>
</dbReference>
<dbReference type="InterPro" id="IPR013087">
    <property type="entry name" value="Znf_C2H2_type"/>
</dbReference>
<protein>
    <recommendedName>
        <fullName evidence="2">C2H2-type domain-containing protein</fullName>
    </recommendedName>
</protein>
<evidence type="ECO:0000259" key="2">
    <source>
        <dbReference type="PROSITE" id="PS50157"/>
    </source>
</evidence>
<keyword evidence="1" id="KW-0479">Metal-binding</keyword>
<dbReference type="SMART" id="SM00355">
    <property type="entry name" value="ZnF_C2H2"/>
    <property type="match status" value="2"/>
</dbReference>
<reference evidence="4" key="1">
    <citation type="submission" date="2024-04" db="EMBL/GenBank/DDBJ databases">
        <authorList>
            <person name="Shaw F."/>
            <person name="Minotto A."/>
        </authorList>
    </citation>
    <scope>NUCLEOTIDE SEQUENCE [LARGE SCALE GENOMIC DNA]</scope>
</reference>
<keyword evidence="1" id="KW-0862">Zinc</keyword>
<dbReference type="Pfam" id="PF00096">
    <property type="entry name" value="zf-C2H2"/>
    <property type="match status" value="1"/>
</dbReference>
<dbReference type="PROSITE" id="PS00028">
    <property type="entry name" value="ZINC_FINGER_C2H2_1"/>
    <property type="match status" value="1"/>
</dbReference>
<name>A0ABP1DN31_9APHY</name>
<dbReference type="PROSITE" id="PS50157">
    <property type="entry name" value="ZINC_FINGER_C2H2_2"/>
    <property type="match status" value="1"/>
</dbReference>
<organism evidence="3 4">
    <name type="scientific">Somion occarium</name>
    <dbReference type="NCBI Taxonomy" id="3059160"/>
    <lineage>
        <taxon>Eukaryota</taxon>
        <taxon>Fungi</taxon>
        <taxon>Dikarya</taxon>
        <taxon>Basidiomycota</taxon>
        <taxon>Agaricomycotina</taxon>
        <taxon>Agaricomycetes</taxon>
        <taxon>Polyporales</taxon>
        <taxon>Cerrenaceae</taxon>
        <taxon>Somion</taxon>
    </lineage>
</organism>
<accession>A0ABP1DN31</accession>